<dbReference type="Proteomes" id="UP000633365">
    <property type="component" value="Unassembled WGS sequence"/>
</dbReference>
<sequence length="109" mass="11270">MNISFAGYKENVLTFECTNTVKKGDLVKMSASGKVTKAAANDGFIGVCVGENDGYAAVQLDGYVEAAKSGTVNVGYNKLAAASSGVKTAESGIDRLVVYTDDSTVGFIL</sequence>
<evidence type="ECO:0000313" key="1">
    <source>
        <dbReference type="EMBL" id="MBK6088200.1"/>
    </source>
</evidence>
<evidence type="ECO:0000313" key="2">
    <source>
        <dbReference type="Proteomes" id="UP000633365"/>
    </source>
</evidence>
<protein>
    <recommendedName>
        <fullName evidence="3">DUF2190 family protein</fullName>
    </recommendedName>
</protein>
<keyword evidence="2" id="KW-1185">Reference proteome</keyword>
<comment type="caution">
    <text evidence="1">The sequence shown here is derived from an EMBL/GenBank/DDBJ whole genome shotgun (WGS) entry which is preliminary data.</text>
</comment>
<organism evidence="1 2">
    <name type="scientific">Ruminococcus difficilis</name>
    <dbReference type="NCBI Taxonomy" id="2763069"/>
    <lineage>
        <taxon>Bacteria</taxon>
        <taxon>Bacillati</taxon>
        <taxon>Bacillota</taxon>
        <taxon>Clostridia</taxon>
        <taxon>Eubacteriales</taxon>
        <taxon>Oscillospiraceae</taxon>
        <taxon>Ruminococcus</taxon>
    </lineage>
</organism>
<name>A0A934TZA3_9FIRM</name>
<accession>A0A934TZA3</accession>
<evidence type="ECO:0008006" key="3">
    <source>
        <dbReference type="Google" id="ProtNLM"/>
    </source>
</evidence>
<dbReference type="EMBL" id="JAEQMG010000048">
    <property type="protein sequence ID" value="MBK6088200.1"/>
    <property type="molecule type" value="Genomic_DNA"/>
</dbReference>
<reference evidence="1" key="1">
    <citation type="submission" date="2021-01" db="EMBL/GenBank/DDBJ databases">
        <title>Genome public.</title>
        <authorList>
            <person name="Liu C."/>
            <person name="Sun Q."/>
        </authorList>
    </citation>
    <scope>NUCLEOTIDE SEQUENCE</scope>
    <source>
        <strain evidence="1">M6</strain>
    </source>
</reference>
<dbReference type="AlphaFoldDB" id="A0A934TZA3"/>
<proteinExistence type="predicted"/>
<gene>
    <name evidence="1" type="ORF">JKK62_05950</name>
</gene>
<dbReference type="RefSeq" id="WP_186832802.1">
    <property type="nucleotide sequence ID" value="NZ_JAEQMG010000048.1"/>
</dbReference>